<keyword evidence="5" id="KW-1185">Reference proteome</keyword>
<dbReference type="EMBL" id="CP065321">
    <property type="protein sequence ID" value="QQR28540.1"/>
    <property type="molecule type" value="Genomic_DNA"/>
</dbReference>
<dbReference type="AlphaFoldDB" id="A0A1Z2XLD5"/>
<proteinExistence type="predicted"/>
<evidence type="ECO:0000259" key="1">
    <source>
        <dbReference type="Pfam" id="PF01266"/>
    </source>
</evidence>
<accession>A0A1Z2XLD5</accession>
<dbReference type="InterPro" id="IPR036188">
    <property type="entry name" value="FAD/NAD-bd_sf"/>
</dbReference>
<dbReference type="Gene3D" id="1.10.10.1100">
    <property type="entry name" value="BFD-like [2Fe-2S]-binding domain"/>
    <property type="match status" value="1"/>
</dbReference>
<dbReference type="InterPro" id="IPR041854">
    <property type="entry name" value="BFD-like_2Fe2S-bd_dom_sf"/>
</dbReference>
<dbReference type="CDD" id="cd19946">
    <property type="entry name" value="GlpA-like_Fer2_BFD-like"/>
    <property type="match status" value="1"/>
</dbReference>
<dbReference type="Gene3D" id="3.30.9.10">
    <property type="entry name" value="D-Amino Acid Oxidase, subunit A, domain 2"/>
    <property type="match status" value="1"/>
</dbReference>
<dbReference type="Pfam" id="PF04324">
    <property type="entry name" value="Fer2_BFD"/>
    <property type="match status" value="1"/>
</dbReference>
<dbReference type="KEGG" id="amur:ADH66_00415"/>
<dbReference type="InterPro" id="IPR006076">
    <property type="entry name" value="FAD-dep_OxRdtase"/>
</dbReference>
<evidence type="ECO:0000313" key="4">
    <source>
        <dbReference type="EMBL" id="QQR28540.1"/>
    </source>
</evidence>
<evidence type="ECO:0000259" key="2">
    <source>
        <dbReference type="Pfam" id="PF04324"/>
    </source>
</evidence>
<name>A0A1Z2XLD5_9FIRM</name>
<dbReference type="Proteomes" id="UP000196710">
    <property type="component" value="Chromosome"/>
</dbReference>
<dbReference type="Gene3D" id="3.50.50.60">
    <property type="entry name" value="FAD/NAD(P)-binding domain"/>
    <property type="match status" value="1"/>
</dbReference>
<dbReference type="PANTHER" id="PTHR42720">
    <property type="entry name" value="GLYCEROL-3-PHOSPHATE DEHYDROGENASE"/>
    <property type="match status" value="1"/>
</dbReference>
<dbReference type="Proteomes" id="UP000596035">
    <property type="component" value="Chromosome"/>
</dbReference>
<sequence length="479" mass="51147">MKIYDAVVIGAGVAGCAVARELSRYKGSFLVVERALDVCEGTSKANSAIIHAGFDAEPGTMKARMNVKGNKMMDKLSEEMDIPFKRIGALVVCLSEDGLPRLRELYDRGIENGVGGLSLLSGDEARVLEPNLTDEVCGALLAETSGIVCPFELTLGLGESAAKNGVEFRFDTKVAGLKREGGCWTAATDKGDLLARTVVNAAGVYAGELHNMACESKLRITPRKGEYCLLDRTAGGHVSHTVFQLPGKLGKGVLVSPTVHGNLLVGPTAADVEDPETAATTAEGLREVAEKSAWAVKNVPMRQVITSFMGLRAHEDGDDFILGESAEGFFDAAGIESPGLTSAPAIGEYLARLIAEKLGLPVNDSFDPIRKGVPKVADMPTEERAELIRRDPRYGSIICRCEEVSEGEILDAVHGVLGAKTLDGVKRRTRAGMGRCQAGFCSPRVMEILSRELSLDLTDIRKSGKDSQIVLGRTRKEGE</sequence>
<dbReference type="InterPro" id="IPR007419">
    <property type="entry name" value="BFD-like_2Fe2S-bd_dom"/>
</dbReference>
<evidence type="ECO:0000313" key="5">
    <source>
        <dbReference type="Proteomes" id="UP000196710"/>
    </source>
</evidence>
<reference evidence="3" key="1">
    <citation type="journal article" date="2017" name="Genome Announc.">
        <title>High-Quality Whole-Genome Sequences of the Oligo-Mouse-Microbiota Bacterial Community.</title>
        <authorList>
            <person name="Garzetti D."/>
            <person name="Brugiroux S."/>
            <person name="Bunk B."/>
            <person name="Pukall R."/>
            <person name="McCoy K.D."/>
            <person name="Macpherson A.J."/>
            <person name="Stecher B."/>
        </authorList>
    </citation>
    <scope>NUCLEOTIDE SEQUENCE</scope>
    <source>
        <strain evidence="3">KB18</strain>
    </source>
</reference>
<dbReference type="Pfam" id="PF01266">
    <property type="entry name" value="DAO"/>
    <property type="match status" value="1"/>
</dbReference>
<feature type="domain" description="FAD dependent oxidoreductase" evidence="1">
    <location>
        <begin position="5"/>
        <end position="353"/>
    </location>
</feature>
<evidence type="ECO:0000313" key="3">
    <source>
        <dbReference type="EMBL" id="ASB39252.1"/>
    </source>
</evidence>
<dbReference type="PANTHER" id="PTHR42720:SF1">
    <property type="entry name" value="GLYCEROL 3-PHOSPHATE OXIDASE"/>
    <property type="match status" value="1"/>
</dbReference>
<dbReference type="EMBL" id="CP021422">
    <property type="protein sequence ID" value="ASB39252.1"/>
    <property type="molecule type" value="Genomic_DNA"/>
</dbReference>
<gene>
    <name evidence="3" type="ORF">ADH66_00415</name>
    <name evidence="4" type="ORF">I5Q82_10410</name>
</gene>
<protein>
    <submittedName>
        <fullName evidence="3">FAD/NAD(P)-binding oxidoreductase</fullName>
    </submittedName>
    <submittedName>
        <fullName evidence="4">NAD(P)/FAD-dependent oxidoreductase</fullName>
    </submittedName>
</protein>
<feature type="domain" description="BFD-like [2Fe-2S]-binding" evidence="2">
    <location>
        <begin position="397"/>
        <end position="450"/>
    </location>
</feature>
<reference evidence="4 6" key="3">
    <citation type="submission" date="2020-11" db="EMBL/GenBank/DDBJ databases">
        <title>Closed and high quality bacterial genomes of the OMM12 community.</title>
        <authorList>
            <person name="Marbouty M."/>
            <person name="Lamy-Besnier Q."/>
            <person name="Debarbieux L."/>
            <person name="Koszul R."/>
        </authorList>
    </citation>
    <scope>NUCLEOTIDE SEQUENCE [LARGE SCALE GENOMIC DNA]</scope>
    <source>
        <strain evidence="4 6">KB18</strain>
    </source>
</reference>
<reference evidence="5" key="2">
    <citation type="submission" date="2017-05" db="EMBL/GenBank/DDBJ databases">
        <title>Improved OligoMM genomes.</title>
        <authorList>
            <person name="Garzetti D."/>
        </authorList>
    </citation>
    <scope>NUCLEOTIDE SEQUENCE [LARGE SCALE GENOMIC DNA]</scope>
    <source>
        <strain evidence="5">KB18</strain>
    </source>
</reference>
<organism evidence="4 6">
    <name type="scientific">Acutalibacter muris</name>
    <dbReference type="NCBI Taxonomy" id="1796620"/>
    <lineage>
        <taxon>Bacteria</taxon>
        <taxon>Bacillati</taxon>
        <taxon>Bacillota</taxon>
        <taxon>Clostridia</taxon>
        <taxon>Eubacteriales</taxon>
        <taxon>Acutalibacteraceae</taxon>
        <taxon>Acutalibacter</taxon>
    </lineage>
</organism>
<dbReference type="InterPro" id="IPR052745">
    <property type="entry name" value="G3P_Oxidase/Oxidoreductase"/>
</dbReference>
<evidence type="ECO:0000313" key="6">
    <source>
        <dbReference type="Proteomes" id="UP000596035"/>
    </source>
</evidence>
<dbReference type="SUPFAM" id="SSF51905">
    <property type="entry name" value="FAD/NAD(P)-binding domain"/>
    <property type="match status" value="1"/>
</dbReference>
<dbReference type="PROSITE" id="PS51257">
    <property type="entry name" value="PROKAR_LIPOPROTEIN"/>
    <property type="match status" value="1"/>
</dbReference>